<dbReference type="InterPro" id="IPR025877">
    <property type="entry name" value="MobA-like_NTP_Trfase"/>
</dbReference>
<sequence>MQAILMAAGRGTRISKDINGVPKCTLDVCGQSLIRYTSELLLDNGVDVAVTVGFRSGQVVEQLRGLPVDVFFNPFYRVTNSIASLWFAKDFWQDDDVLLMNADVYIEQDTLDLIASERSSAMLLADCRRVEQGDFFLQYENGRLLKYGKQLPVEERTGEYVGLAKVAHPFKATFLDKLLEMISAERYNDWWENVLYELSDEGASIDVVEIGRRFWSEIDQMGDYRYILRWLNAKQKVTG</sequence>
<dbReference type="Proteomes" id="UP000256763">
    <property type="component" value="Unassembled WGS sequence"/>
</dbReference>
<gene>
    <name evidence="5" type="ORF">CAL65_12365</name>
</gene>
<dbReference type="RefSeq" id="WP_116302482.1">
    <property type="nucleotide sequence ID" value="NZ_NFZV01000011.1"/>
</dbReference>
<dbReference type="EMBL" id="NFZW01000011">
    <property type="protein sequence ID" value="RFA35717.1"/>
    <property type="molecule type" value="Genomic_DNA"/>
</dbReference>
<keyword evidence="2" id="KW-0548">Nucleotidyltransferase</keyword>
<dbReference type="AlphaFoldDB" id="A0A3E0WUS7"/>
<dbReference type="PANTHER" id="PTHR43584:SF8">
    <property type="entry name" value="N-ACETYLMURAMATE ALPHA-1-PHOSPHATE URIDYLYLTRANSFERASE"/>
    <property type="match status" value="1"/>
</dbReference>
<keyword evidence="1" id="KW-0808">Transferase</keyword>
<evidence type="ECO:0000256" key="3">
    <source>
        <dbReference type="ARBA" id="ARBA00022842"/>
    </source>
</evidence>
<evidence type="ECO:0000256" key="1">
    <source>
        <dbReference type="ARBA" id="ARBA00022679"/>
    </source>
</evidence>
<dbReference type="InterPro" id="IPR050065">
    <property type="entry name" value="GlmU-like"/>
</dbReference>
<comment type="caution">
    <text evidence="5">The sequence shown here is derived from an EMBL/GenBank/DDBJ whole genome shotgun (WGS) entry which is preliminary data.</text>
</comment>
<dbReference type="GO" id="GO:0016779">
    <property type="term" value="F:nucleotidyltransferase activity"/>
    <property type="evidence" value="ECO:0007669"/>
    <property type="project" value="UniProtKB-KW"/>
</dbReference>
<keyword evidence="3" id="KW-0460">Magnesium</keyword>
<dbReference type="PANTHER" id="PTHR43584">
    <property type="entry name" value="NUCLEOTIDYL TRANSFERASE"/>
    <property type="match status" value="1"/>
</dbReference>
<dbReference type="Pfam" id="PF12804">
    <property type="entry name" value="NTP_transf_3"/>
    <property type="match status" value="1"/>
</dbReference>
<evidence type="ECO:0000259" key="4">
    <source>
        <dbReference type="Pfam" id="PF12804"/>
    </source>
</evidence>
<dbReference type="CDD" id="cd02523">
    <property type="entry name" value="PC_cytidylyltransferase"/>
    <property type="match status" value="1"/>
</dbReference>
<evidence type="ECO:0000313" key="6">
    <source>
        <dbReference type="Proteomes" id="UP000256763"/>
    </source>
</evidence>
<evidence type="ECO:0000256" key="2">
    <source>
        <dbReference type="ARBA" id="ARBA00022695"/>
    </source>
</evidence>
<accession>A0A3E0WUS7</accession>
<dbReference type="OrthoDB" id="9788272at2"/>
<organism evidence="5 6">
    <name type="scientific">Alkalilimnicola ehrlichii</name>
    <dbReference type="NCBI Taxonomy" id="351052"/>
    <lineage>
        <taxon>Bacteria</taxon>
        <taxon>Pseudomonadati</taxon>
        <taxon>Pseudomonadota</taxon>
        <taxon>Gammaproteobacteria</taxon>
        <taxon>Chromatiales</taxon>
        <taxon>Ectothiorhodospiraceae</taxon>
        <taxon>Alkalilimnicola</taxon>
    </lineage>
</organism>
<dbReference type="InterPro" id="IPR029044">
    <property type="entry name" value="Nucleotide-diphossugar_trans"/>
</dbReference>
<reference evidence="6" key="1">
    <citation type="submission" date="2017-05" db="EMBL/GenBank/DDBJ databases">
        <authorList>
            <person name="Sharma S."/>
            <person name="Sidhu C."/>
            <person name="Pinnaka A.K."/>
        </authorList>
    </citation>
    <scope>NUCLEOTIDE SEQUENCE [LARGE SCALE GENOMIC DNA]</scope>
    <source>
        <strain evidence="6">AK93</strain>
    </source>
</reference>
<proteinExistence type="predicted"/>
<name>A0A3E0WUS7_9GAMM</name>
<feature type="domain" description="MobA-like NTP transferase" evidence="4">
    <location>
        <begin position="3"/>
        <end position="119"/>
    </location>
</feature>
<dbReference type="Gene3D" id="3.90.550.10">
    <property type="entry name" value="Spore Coat Polysaccharide Biosynthesis Protein SpsA, Chain A"/>
    <property type="match status" value="1"/>
</dbReference>
<evidence type="ECO:0000313" key="5">
    <source>
        <dbReference type="EMBL" id="RFA35717.1"/>
    </source>
</evidence>
<protein>
    <recommendedName>
        <fullName evidence="4">MobA-like NTP transferase domain-containing protein</fullName>
    </recommendedName>
</protein>
<dbReference type="SUPFAM" id="SSF53448">
    <property type="entry name" value="Nucleotide-diphospho-sugar transferases"/>
    <property type="match status" value="1"/>
</dbReference>
<keyword evidence="6" id="KW-1185">Reference proteome</keyword>